<name>A0AAW6U311_9BACT</name>
<keyword evidence="2" id="KW-1185">Reference proteome</keyword>
<evidence type="ECO:0000313" key="1">
    <source>
        <dbReference type="EMBL" id="MDI6449608.1"/>
    </source>
</evidence>
<dbReference type="Proteomes" id="UP001431776">
    <property type="component" value="Unassembled WGS sequence"/>
</dbReference>
<accession>A0AAW6U311</accession>
<protein>
    <submittedName>
        <fullName evidence="1">DUF4917 family protein</fullName>
    </submittedName>
</protein>
<dbReference type="AlphaFoldDB" id="A0AAW6U311"/>
<dbReference type="RefSeq" id="WP_349245013.1">
    <property type="nucleotide sequence ID" value="NZ_JASCXX010000011.1"/>
</dbReference>
<evidence type="ECO:0000313" key="2">
    <source>
        <dbReference type="Proteomes" id="UP001431776"/>
    </source>
</evidence>
<dbReference type="InterPro" id="IPR032581">
    <property type="entry name" value="DUF4917"/>
</dbReference>
<sequence length="354" mass="39315">MAGAKRMVTEIHNWVDIADEFQDTLVLGNGASIAIDSGFNYSSLLDKARKQSLITSTLDGLFDNMKSDDFELVLHHVSIAESINRVLGIKDGKTHDAYENIRTALIQTVQEIHPEHGTVKHDLKPAYEFMQRFRTVVSLNYDLLVYWAMMLGNEETTGQGPDKFKDCFVNGHFSTDCLRNEIEKKQSTLVFYPHGNLALAADHESGEFKIASGNDASLLDAIVNAWEGKACTPLFVAEGDSEQKLKAIRRSTYLSTVYRNVLPSLEGTIAIYGWSLDDNDKHLLEKICKGKGKSKIAVSVHGNNETNGGSESWCGSVSRKIHNINSDAEIQFYSAESPDCWIHPSQEPVLSASR</sequence>
<dbReference type="Pfam" id="PF16263">
    <property type="entry name" value="DUF4917"/>
    <property type="match status" value="1"/>
</dbReference>
<comment type="caution">
    <text evidence="1">The sequence shown here is derived from an EMBL/GenBank/DDBJ whole genome shotgun (WGS) entry which is preliminary data.</text>
</comment>
<proteinExistence type="predicted"/>
<organism evidence="1 2">
    <name type="scientific">Anaerobaca lacustris</name>
    <dbReference type="NCBI Taxonomy" id="3044600"/>
    <lineage>
        <taxon>Bacteria</taxon>
        <taxon>Pseudomonadati</taxon>
        <taxon>Planctomycetota</taxon>
        <taxon>Phycisphaerae</taxon>
        <taxon>Sedimentisphaerales</taxon>
        <taxon>Anaerobacaceae</taxon>
        <taxon>Anaerobaca</taxon>
    </lineage>
</organism>
<dbReference type="EMBL" id="JASCXX010000011">
    <property type="protein sequence ID" value="MDI6449608.1"/>
    <property type="molecule type" value="Genomic_DNA"/>
</dbReference>
<reference evidence="1" key="1">
    <citation type="submission" date="2023-05" db="EMBL/GenBank/DDBJ databases">
        <title>Anaerotaeda fermentans gen. nov., sp. nov., a novel anaerobic planctomycete of the new family within the order Sedimentisphaerales isolated from Taman Peninsula, Russia.</title>
        <authorList>
            <person name="Khomyakova M.A."/>
            <person name="Merkel A.Y."/>
            <person name="Slobodkin A.I."/>
        </authorList>
    </citation>
    <scope>NUCLEOTIDE SEQUENCE</scope>
    <source>
        <strain evidence="1">M17dextr</strain>
    </source>
</reference>
<gene>
    <name evidence="1" type="ORF">QJ522_11185</name>
</gene>